<name>A0A8S3RCJ6_MYTED</name>
<gene>
    <name evidence="2" type="ORF">MEDL_19001</name>
</gene>
<protein>
    <recommendedName>
        <fullName evidence="1">Apple domain-containing protein</fullName>
    </recommendedName>
</protein>
<dbReference type="Pfam" id="PF00024">
    <property type="entry name" value="PAN_1"/>
    <property type="match status" value="1"/>
</dbReference>
<dbReference type="PANTHER" id="PTHR16897">
    <property type="entry name" value="OS10G0105400 PROTEIN"/>
    <property type="match status" value="1"/>
</dbReference>
<reference evidence="2" key="1">
    <citation type="submission" date="2021-03" db="EMBL/GenBank/DDBJ databases">
        <authorList>
            <person name="Bekaert M."/>
        </authorList>
    </citation>
    <scope>NUCLEOTIDE SEQUENCE</scope>
</reference>
<keyword evidence="3" id="KW-1185">Reference proteome</keyword>
<evidence type="ECO:0000313" key="2">
    <source>
        <dbReference type="EMBL" id="CAG2204569.1"/>
    </source>
</evidence>
<feature type="domain" description="Apple" evidence="1">
    <location>
        <begin position="190"/>
        <end position="242"/>
    </location>
</feature>
<dbReference type="OrthoDB" id="6153184at2759"/>
<organism evidence="2 3">
    <name type="scientific">Mytilus edulis</name>
    <name type="common">Blue mussel</name>
    <dbReference type="NCBI Taxonomy" id="6550"/>
    <lineage>
        <taxon>Eukaryota</taxon>
        <taxon>Metazoa</taxon>
        <taxon>Spiralia</taxon>
        <taxon>Lophotrochozoa</taxon>
        <taxon>Mollusca</taxon>
        <taxon>Bivalvia</taxon>
        <taxon>Autobranchia</taxon>
        <taxon>Pteriomorphia</taxon>
        <taxon>Mytilida</taxon>
        <taxon>Mytiloidea</taxon>
        <taxon>Mytilidae</taxon>
        <taxon>Mytilinae</taxon>
        <taxon>Mytilus</taxon>
    </lineage>
</organism>
<dbReference type="Gene3D" id="3.50.4.10">
    <property type="entry name" value="Hepatocyte Growth Factor"/>
    <property type="match status" value="1"/>
</dbReference>
<dbReference type="CDD" id="cd01099">
    <property type="entry name" value="PAN_AP_HGF"/>
    <property type="match status" value="1"/>
</dbReference>
<accession>A0A8S3RCJ6</accession>
<dbReference type="InterPro" id="IPR003609">
    <property type="entry name" value="Pan_app"/>
</dbReference>
<dbReference type="EMBL" id="CAJPWZ010000965">
    <property type="protein sequence ID" value="CAG2204569.1"/>
    <property type="molecule type" value="Genomic_DNA"/>
</dbReference>
<evidence type="ECO:0000313" key="3">
    <source>
        <dbReference type="Proteomes" id="UP000683360"/>
    </source>
</evidence>
<dbReference type="PANTHER" id="PTHR16897:SF2">
    <property type="entry name" value="OS03G0226600 PROTEIN"/>
    <property type="match status" value="1"/>
</dbReference>
<dbReference type="AlphaFoldDB" id="A0A8S3RCJ6"/>
<comment type="caution">
    <text evidence="2">The sequence shown here is derived from an EMBL/GenBank/DDBJ whole genome shotgun (WGS) entry which is preliminary data.</text>
</comment>
<evidence type="ECO:0000259" key="1">
    <source>
        <dbReference type="Pfam" id="PF00024"/>
    </source>
</evidence>
<sequence>MKNSRRNVSTTKCLVRQIPNQDFTEPQFEVSIHAGDDRSGIRLYLDVGTVPGGRDVLKASGVPLYFTVTAENDSGQKSKASCDLSTYDITPPGGRIDEDYKTTSNPSVIKASVTVYEDSELVETKVAMGYGKDIWGEQIVPWQDVELDQSNINHITAESDPLNRKVFGMFTSPRTGKLVGPKAGKDSFHHSPGDCARACADLPPTKCMSFNFDSTDGTCELVEAIEGYHFKRSRSGYFSHYERLGVGKTKQFNFDQIQLPHNKIFFVNFLVRNYLGYTSIINTQGVLVDLTTLTTGYIRNASRDTLKHVDCLSLIPEEHRPDWIIRCDGTNPDIKNHRLIVDGPDSKAVFNGLEPMTDLLFTRPNWDGFIDRESGLLGYAIFVGKSVCDDLIHPHYDPHKHLFEVSQWTHTATIYPIPAPYQTLPEYGGPLATTVCHSIPLTVDNSPPLILEIYDIRYDESTFTITAKHNSSDPHSGLAFNDVCLGRTKRDCIEMRWIRFPFDPMITLGRILTDGVPNWLKIRAINKVDLRTTVVADSPIIIDKTGPFSGAVMDGPVHDEDLLYTKYSDRICANWLHFYDPESGIGLYLVSVSSVKQINVTDIANLTEYSRTTHEACVELTPENYLEHGHTYFTTVWAFNGANNQKNVSAISNGVTVDLTEPISGHVVDGNETDFEDIQFSGNAAKVEVQWKDYHDPESTIRQYEVQVQVAQNLTDNYNIIRDFVPFSNTTDSVKWLNFQFQHKDRVKIDLRTTNGAHNSIVNSTDGYVVDLTPPELLYLGDGMVQDKDLEFQVSALYHYELWGKIK</sequence>
<dbReference type="Proteomes" id="UP000683360">
    <property type="component" value="Unassembled WGS sequence"/>
</dbReference>
<proteinExistence type="predicted"/>